<dbReference type="VEuPathDB" id="PlasmoDB:PVX_123910"/>
<organism evidence="2 3">
    <name type="scientific">Plasmodium vivax (strain Salvador I)</name>
    <dbReference type="NCBI Taxonomy" id="126793"/>
    <lineage>
        <taxon>Eukaryota</taxon>
        <taxon>Sar</taxon>
        <taxon>Alveolata</taxon>
        <taxon>Apicomplexa</taxon>
        <taxon>Aconoidasida</taxon>
        <taxon>Haemosporida</taxon>
        <taxon>Plasmodiidae</taxon>
        <taxon>Plasmodium</taxon>
        <taxon>Plasmodium (Plasmodium)</taxon>
    </lineage>
</organism>
<feature type="compositionally biased region" description="Basic residues" evidence="1">
    <location>
        <begin position="1"/>
        <end position="13"/>
    </location>
</feature>
<dbReference type="InParanoid" id="A5K056"/>
<dbReference type="PROSITE" id="PS51257">
    <property type="entry name" value="PROKAR_LIPOPROTEIN"/>
    <property type="match status" value="1"/>
</dbReference>
<sequence length="877" mass="98421">MEKGSRAQKKKKKKDEGRGSEGSEQGGGPHSASSCGESEPKEGSPNQVDEGLPQEDDASDSQDQMSDLEDLPEYERELILAKRHEEHMIKEHRRILLKKLKPQSQVERTADQDDDANQVVQGGKAALVKGKKKVAPPQVDKADMLSRPTKEGVTAGKKQNKQSSKIGRGGTTASSAVERDLHSNDSHDEFRKGKDSSQSQMQEREATKRGENEPIDYQTGRLKSGPKGDGVKGRRLSKVGSETAESSPSEDSFRRKKSVKNKVKKKETLHTQGGVSKKIDATTSDERNELYPNDRGEKREDWSKRKKVLRKGSHVHEGKEALRRRHSDYDDSGGSGGSVSSRDSHSSCDSRVSRPPRGERKTRETRTRSRSATKDHHQGKRLFEDSRDASDHHYHLGEGKGDPFAKETQTPERLIQIYKEEKKIKLDVYKYMTYEIITYFQLKKTFLLDMSEHVNFAYHIIGHLVKVNDVGLLVGLAGGEGTKNDPIGSDPVGGNPVGSNIVGSNPVGSNSMGSNPSELPPPNSQTNIFFITNVVKSESYFCIDRHTNVKFQVAHLESMLSPHFFPRLKSQMIKNKKLQINELTSQDSSSSPPLPHGGGGTFLCELNNISDQRFSVDEYNCIKLFAVDIQVLKKFHQFLREKIEDLKNFRYTERQIQDLVEMKKKQSFHEIFTNRKSLDAVPISRITVQREICSIQREIDTLNYAKRRTNPGDLQALSQLGHQIDALTRKKDILKGQLQRARTNLARSKTAEAAPKEKPLRSYGSAPLLEQLPHKSLGVEERRGVSQLANYIHEEKKSFANFVTGKFADLPLDVHNKIVSHFLLGCLQRDQAYVDNPPADSSGEESGEESGEDFHLFGVNIANRVTPFEELKRKSFN</sequence>
<feature type="compositionally biased region" description="Basic and acidic residues" evidence="1">
    <location>
        <begin position="177"/>
        <end position="195"/>
    </location>
</feature>
<dbReference type="EMBL" id="AAKM01000001">
    <property type="protein sequence ID" value="EDL47617.1"/>
    <property type="molecule type" value="Genomic_DNA"/>
</dbReference>
<feature type="compositionally biased region" description="Basic residues" evidence="1">
    <location>
        <begin position="304"/>
        <end position="313"/>
    </location>
</feature>
<keyword evidence="3" id="KW-1185">Reference proteome</keyword>
<feature type="region of interest" description="Disordered" evidence="1">
    <location>
        <begin position="1"/>
        <end position="73"/>
    </location>
</feature>
<dbReference type="AlphaFoldDB" id="A5K056"/>
<name>A5K056_PLAVS</name>
<feature type="compositionally biased region" description="Polar residues" evidence="1">
    <location>
        <begin position="161"/>
        <end position="175"/>
    </location>
</feature>
<reference evidence="2 3" key="1">
    <citation type="journal article" date="2008" name="Nature">
        <title>Comparative genomics of the neglected human malaria parasite Plasmodium vivax.</title>
        <authorList>
            <person name="Carlton J.M."/>
            <person name="Adams J.H."/>
            <person name="Silva J.C."/>
            <person name="Bidwell S.L."/>
            <person name="Lorenzi H."/>
            <person name="Caler E."/>
            <person name="Crabtree J."/>
            <person name="Angiuoli S.V."/>
            <person name="Merino E.F."/>
            <person name="Amedeo P."/>
            <person name="Cheng Q."/>
            <person name="Coulson R.M."/>
            <person name="Crabb B.S."/>
            <person name="Del Portillo H.A."/>
            <person name="Essien K."/>
            <person name="Feldblyum T.V."/>
            <person name="Fernandez-Becerra C."/>
            <person name="Gilson P.R."/>
            <person name="Gueye A.H."/>
            <person name="Guo X."/>
            <person name="Kang'a S."/>
            <person name="Kooij T.W."/>
            <person name="Korsinczky M."/>
            <person name="Meyer E.V."/>
            <person name="Nene V."/>
            <person name="Paulsen I."/>
            <person name="White O."/>
            <person name="Ralph S.A."/>
            <person name="Ren Q."/>
            <person name="Sargeant T.J."/>
            <person name="Salzberg S.L."/>
            <person name="Stoeckert C.J."/>
            <person name="Sullivan S.A."/>
            <person name="Yamamoto M.M."/>
            <person name="Hoffman S.L."/>
            <person name="Wortman J.R."/>
            <person name="Gardner M.J."/>
            <person name="Galinski M.R."/>
            <person name="Barnwell J.W."/>
            <person name="Fraser-Liggett C.M."/>
        </authorList>
    </citation>
    <scope>NUCLEOTIDE SEQUENCE [LARGE SCALE GENOMIC DNA]</scope>
    <source>
        <strain evidence="2 3">Salvador I</strain>
    </source>
</reference>
<gene>
    <name evidence="2" type="ORF">PVX_123910</name>
</gene>
<feature type="compositionally biased region" description="Basic and acidic residues" evidence="1">
    <location>
        <begin position="140"/>
        <end position="150"/>
    </location>
</feature>
<feature type="compositionally biased region" description="Basic and acidic residues" evidence="1">
    <location>
        <begin position="342"/>
        <end position="405"/>
    </location>
</feature>
<protein>
    <submittedName>
        <fullName evidence="2">Uncharacterized protein</fullName>
    </submittedName>
</protein>
<dbReference type="RefSeq" id="XP_001617344.1">
    <property type="nucleotide sequence ID" value="XM_001617294.1"/>
</dbReference>
<feature type="compositionally biased region" description="Acidic residues" evidence="1">
    <location>
        <begin position="52"/>
        <end position="72"/>
    </location>
</feature>
<feature type="compositionally biased region" description="Basic residues" evidence="1">
    <location>
        <begin position="254"/>
        <end position="267"/>
    </location>
</feature>
<dbReference type="OMA" id="KYMTYEI"/>
<evidence type="ECO:0000313" key="3">
    <source>
        <dbReference type="Proteomes" id="UP000008333"/>
    </source>
</evidence>
<feature type="compositionally biased region" description="Low complexity" evidence="1">
    <location>
        <begin position="117"/>
        <end position="128"/>
    </location>
</feature>
<dbReference type="KEGG" id="pvx:PVX_123910"/>
<feature type="compositionally biased region" description="Basic and acidic residues" evidence="1">
    <location>
        <begin position="277"/>
        <end position="303"/>
    </location>
</feature>
<comment type="caution">
    <text evidence="2">The sequence shown here is derived from an EMBL/GenBank/DDBJ whole genome shotgun (WGS) entry which is preliminary data.</text>
</comment>
<feature type="region of interest" description="Disordered" evidence="1">
    <location>
        <begin position="98"/>
        <end position="407"/>
    </location>
</feature>
<dbReference type="PhylomeDB" id="A5K056"/>
<accession>A5K056</accession>
<feature type="compositionally biased region" description="Basic and acidic residues" evidence="1">
    <location>
        <begin position="202"/>
        <end position="212"/>
    </location>
</feature>
<dbReference type="GeneID" id="5476653"/>
<proteinExistence type="predicted"/>
<evidence type="ECO:0000313" key="2">
    <source>
        <dbReference type="EMBL" id="EDL47617.1"/>
    </source>
</evidence>
<dbReference type="Proteomes" id="UP000008333">
    <property type="component" value="Unassembled WGS sequence"/>
</dbReference>
<evidence type="ECO:0000256" key="1">
    <source>
        <dbReference type="SAM" id="MobiDB-lite"/>
    </source>
</evidence>